<keyword evidence="7" id="KW-0692">RNA repair</keyword>
<dbReference type="Gene3D" id="1.10.3090.10">
    <property type="entry name" value="cca-adding enzyme, domain 2"/>
    <property type="match status" value="1"/>
</dbReference>
<evidence type="ECO:0000256" key="2">
    <source>
        <dbReference type="ARBA" id="ARBA00022679"/>
    </source>
</evidence>
<accession>A0A7J5U3K6</accession>
<evidence type="ECO:0000256" key="10">
    <source>
        <dbReference type="ARBA" id="ARBA00022884"/>
    </source>
</evidence>
<dbReference type="GO" id="GO:0003723">
    <property type="term" value="F:RNA binding"/>
    <property type="evidence" value="ECO:0007669"/>
    <property type="project" value="UniProtKB-KW"/>
</dbReference>
<evidence type="ECO:0000259" key="14">
    <source>
        <dbReference type="Pfam" id="PF12627"/>
    </source>
</evidence>
<dbReference type="AlphaFoldDB" id="A0A7J5U3K6"/>
<comment type="similarity">
    <text evidence="11">Belongs to the tRNA nucleotidyltransferase/poly(A) polymerase family.</text>
</comment>
<organism evidence="15 16">
    <name type="scientific">Rudanella paleaurantiibacter</name>
    <dbReference type="NCBI Taxonomy" id="2614655"/>
    <lineage>
        <taxon>Bacteria</taxon>
        <taxon>Pseudomonadati</taxon>
        <taxon>Bacteroidota</taxon>
        <taxon>Cytophagia</taxon>
        <taxon>Cytophagales</taxon>
        <taxon>Cytophagaceae</taxon>
        <taxon>Rudanella</taxon>
    </lineage>
</organism>
<evidence type="ECO:0000259" key="12">
    <source>
        <dbReference type="Pfam" id="PF01743"/>
    </source>
</evidence>
<evidence type="ECO:0000256" key="5">
    <source>
        <dbReference type="ARBA" id="ARBA00022723"/>
    </source>
</evidence>
<keyword evidence="3" id="KW-0819">tRNA processing</keyword>
<dbReference type="GO" id="GO:0042245">
    <property type="term" value="P:RNA repair"/>
    <property type="evidence" value="ECO:0007669"/>
    <property type="project" value="UniProtKB-KW"/>
</dbReference>
<evidence type="ECO:0000256" key="11">
    <source>
        <dbReference type="RuleBase" id="RU003953"/>
    </source>
</evidence>
<evidence type="ECO:0000256" key="9">
    <source>
        <dbReference type="ARBA" id="ARBA00022842"/>
    </source>
</evidence>
<evidence type="ECO:0000256" key="6">
    <source>
        <dbReference type="ARBA" id="ARBA00022741"/>
    </source>
</evidence>
<reference evidence="15 16" key="1">
    <citation type="submission" date="2019-10" db="EMBL/GenBank/DDBJ databases">
        <title>Rudanella paleaurantiibacter sp. nov., isolated from sludge.</title>
        <authorList>
            <person name="Xu S.Q."/>
        </authorList>
    </citation>
    <scope>NUCLEOTIDE SEQUENCE [LARGE SCALE GENOMIC DNA]</scope>
    <source>
        <strain evidence="15 16">HX-22-17</strain>
    </source>
</reference>
<evidence type="ECO:0000256" key="8">
    <source>
        <dbReference type="ARBA" id="ARBA00022840"/>
    </source>
</evidence>
<dbReference type="InterPro" id="IPR006674">
    <property type="entry name" value="HD_domain"/>
</dbReference>
<keyword evidence="5" id="KW-0479">Metal-binding</keyword>
<dbReference type="PANTHER" id="PTHR47545:SF1">
    <property type="entry name" value="MULTIFUNCTIONAL CCA PROTEIN"/>
    <property type="match status" value="1"/>
</dbReference>
<proteinExistence type="inferred from homology"/>
<dbReference type="InterPro" id="IPR050124">
    <property type="entry name" value="tRNA_CCA-adding_enzyme"/>
</dbReference>
<evidence type="ECO:0000256" key="1">
    <source>
        <dbReference type="ARBA" id="ARBA00001946"/>
    </source>
</evidence>
<dbReference type="Gene3D" id="3.30.460.10">
    <property type="entry name" value="Beta Polymerase, domain 2"/>
    <property type="match status" value="1"/>
</dbReference>
<dbReference type="Pfam" id="PF01966">
    <property type="entry name" value="HD"/>
    <property type="match status" value="1"/>
</dbReference>
<sequence length="481" mass="54071">MNFSETLHTNPIFELIVQQADSLGVPAYVIGGYVRDLVLKRPSKDIDVVCIGSGVELARAVGSALGVPVNVFQSFGTAMLKTADGLEVEFVGARRESYRADSRKPIVEDGSLEDDQNRRDFTINAMGIGLNRANYGELIDPFEGLKDLRRKVIRTPLGPDITFSDDPLRMMRAIRFAAQLNFDIEPDTFDAITRMKDRMGIVSAERIADELNKIIMAPTPSYGFKLLYHAGLLDLIFPEFVLLRGAEFVDGKGHKDNFYHTLQVLDNVANRTNPAKAAPDPETELWLRWAAVLHDIAKPATKRFDNRVGWTFHGHEDLGARMVPGIFRKLKLPLNEKMKYVQKLVRLHLRPIALVKETITDSALRRLLVDAGEDLDGLMALCRADITSKNYEKVQKHLRNFDKVERKLHDLEERDKLRSFQPVITGELIMETFGLKPSPAIGELKMAVREAIIEGTVPNTLEGAMPFLLEEGRKRGLEKVS</sequence>
<dbReference type="PANTHER" id="PTHR47545">
    <property type="entry name" value="MULTIFUNCTIONAL CCA PROTEIN"/>
    <property type="match status" value="1"/>
</dbReference>
<comment type="caution">
    <text evidence="15">The sequence shown here is derived from an EMBL/GenBank/DDBJ whole genome shotgun (WGS) entry which is preliminary data.</text>
</comment>
<gene>
    <name evidence="15" type="ORF">F5984_00190</name>
</gene>
<dbReference type="GO" id="GO:0046872">
    <property type="term" value="F:metal ion binding"/>
    <property type="evidence" value="ECO:0007669"/>
    <property type="project" value="UniProtKB-KW"/>
</dbReference>
<dbReference type="SUPFAM" id="SSF81891">
    <property type="entry name" value="Poly A polymerase C-terminal region-like"/>
    <property type="match status" value="1"/>
</dbReference>
<keyword evidence="4" id="KW-0548">Nucleotidyltransferase</keyword>
<protein>
    <submittedName>
        <fullName evidence="15">HD domain-containing protein</fullName>
    </submittedName>
</protein>
<dbReference type="GO" id="GO:0005524">
    <property type="term" value="F:ATP binding"/>
    <property type="evidence" value="ECO:0007669"/>
    <property type="project" value="UniProtKB-KW"/>
</dbReference>
<dbReference type="EMBL" id="WELI01000001">
    <property type="protein sequence ID" value="KAB7732422.1"/>
    <property type="molecule type" value="Genomic_DNA"/>
</dbReference>
<dbReference type="RefSeq" id="WP_152121707.1">
    <property type="nucleotide sequence ID" value="NZ_WELI01000001.1"/>
</dbReference>
<name>A0A7J5U3K6_9BACT</name>
<dbReference type="GO" id="GO:0016779">
    <property type="term" value="F:nucleotidyltransferase activity"/>
    <property type="evidence" value="ECO:0007669"/>
    <property type="project" value="UniProtKB-KW"/>
</dbReference>
<evidence type="ECO:0000313" key="15">
    <source>
        <dbReference type="EMBL" id="KAB7732422.1"/>
    </source>
</evidence>
<evidence type="ECO:0000256" key="7">
    <source>
        <dbReference type="ARBA" id="ARBA00022800"/>
    </source>
</evidence>
<keyword evidence="16" id="KW-1185">Reference proteome</keyword>
<evidence type="ECO:0000313" key="16">
    <source>
        <dbReference type="Proteomes" id="UP000488299"/>
    </source>
</evidence>
<comment type="cofactor">
    <cofactor evidence="1">
        <name>Mg(2+)</name>
        <dbReference type="ChEBI" id="CHEBI:18420"/>
    </cofactor>
</comment>
<dbReference type="CDD" id="cd05398">
    <property type="entry name" value="NT_ClassII-CCAase"/>
    <property type="match status" value="1"/>
</dbReference>
<keyword evidence="6" id="KW-0547">Nucleotide-binding</keyword>
<dbReference type="Pfam" id="PF01743">
    <property type="entry name" value="PolyA_pol"/>
    <property type="match status" value="1"/>
</dbReference>
<dbReference type="Proteomes" id="UP000488299">
    <property type="component" value="Unassembled WGS sequence"/>
</dbReference>
<dbReference type="InterPro" id="IPR003607">
    <property type="entry name" value="HD/PDEase_dom"/>
</dbReference>
<dbReference type="InterPro" id="IPR002646">
    <property type="entry name" value="PolA_pol_head_dom"/>
</dbReference>
<evidence type="ECO:0000256" key="4">
    <source>
        <dbReference type="ARBA" id="ARBA00022695"/>
    </source>
</evidence>
<dbReference type="CDD" id="cd00077">
    <property type="entry name" value="HDc"/>
    <property type="match status" value="1"/>
</dbReference>
<keyword evidence="2 11" id="KW-0808">Transferase</keyword>
<dbReference type="SUPFAM" id="SSF81301">
    <property type="entry name" value="Nucleotidyltransferase"/>
    <property type="match status" value="1"/>
</dbReference>
<feature type="domain" description="Poly A polymerase head" evidence="12">
    <location>
        <begin position="27"/>
        <end position="154"/>
    </location>
</feature>
<dbReference type="FunFam" id="3.30.460.10:FF:000033">
    <property type="entry name" value="Poly A polymerase head domain protein"/>
    <property type="match status" value="1"/>
</dbReference>
<dbReference type="GO" id="GO:0008033">
    <property type="term" value="P:tRNA processing"/>
    <property type="evidence" value="ECO:0007669"/>
    <property type="project" value="UniProtKB-KW"/>
</dbReference>
<dbReference type="InterPro" id="IPR032828">
    <property type="entry name" value="PolyA_RNA-bd"/>
</dbReference>
<keyword evidence="9" id="KW-0460">Magnesium</keyword>
<feature type="domain" description="tRNA nucleotidyltransferase/poly(A) polymerase RNA and SrmB- binding" evidence="14">
    <location>
        <begin position="181"/>
        <end position="240"/>
    </location>
</feature>
<dbReference type="Pfam" id="PF12627">
    <property type="entry name" value="PolyA_pol_RNAbd"/>
    <property type="match status" value="1"/>
</dbReference>
<evidence type="ECO:0000259" key="13">
    <source>
        <dbReference type="Pfam" id="PF01966"/>
    </source>
</evidence>
<dbReference type="InterPro" id="IPR043519">
    <property type="entry name" value="NT_sf"/>
</dbReference>
<evidence type="ECO:0000256" key="3">
    <source>
        <dbReference type="ARBA" id="ARBA00022694"/>
    </source>
</evidence>
<keyword evidence="10 11" id="KW-0694">RNA-binding</keyword>
<keyword evidence="8" id="KW-0067">ATP-binding</keyword>
<feature type="domain" description="HD" evidence="13">
    <location>
        <begin position="258"/>
        <end position="353"/>
    </location>
</feature>